<evidence type="ECO:0000313" key="1">
    <source>
        <dbReference type="EMBL" id="KAA3470360.1"/>
    </source>
</evidence>
<accession>A0A5B6VM93</accession>
<reference evidence="2" key="1">
    <citation type="journal article" date="2019" name="Plant Biotechnol. J.">
        <title>Genome sequencing of the Australian wild diploid species Gossypium australe highlights disease resistance and delayed gland morphogenesis.</title>
        <authorList>
            <person name="Cai Y."/>
            <person name="Cai X."/>
            <person name="Wang Q."/>
            <person name="Wang P."/>
            <person name="Zhang Y."/>
            <person name="Cai C."/>
            <person name="Xu Y."/>
            <person name="Wang K."/>
            <person name="Zhou Z."/>
            <person name="Wang C."/>
            <person name="Geng S."/>
            <person name="Li B."/>
            <person name="Dong Q."/>
            <person name="Hou Y."/>
            <person name="Wang H."/>
            <person name="Ai P."/>
            <person name="Liu Z."/>
            <person name="Yi F."/>
            <person name="Sun M."/>
            <person name="An G."/>
            <person name="Cheng J."/>
            <person name="Zhang Y."/>
            <person name="Shi Q."/>
            <person name="Xie Y."/>
            <person name="Shi X."/>
            <person name="Chang Y."/>
            <person name="Huang F."/>
            <person name="Chen Y."/>
            <person name="Hong S."/>
            <person name="Mi L."/>
            <person name="Sun Q."/>
            <person name="Zhang L."/>
            <person name="Zhou B."/>
            <person name="Peng R."/>
            <person name="Zhang X."/>
            <person name="Liu F."/>
        </authorList>
    </citation>
    <scope>NUCLEOTIDE SEQUENCE [LARGE SCALE GENOMIC DNA]</scope>
    <source>
        <strain evidence="2">cv. PA1801</strain>
    </source>
</reference>
<dbReference type="AlphaFoldDB" id="A0A5B6VM93"/>
<evidence type="ECO:0000313" key="2">
    <source>
        <dbReference type="Proteomes" id="UP000325315"/>
    </source>
</evidence>
<protein>
    <submittedName>
        <fullName evidence="1">Leucine-rich repeat-containing 33</fullName>
    </submittedName>
</protein>
<gene>
    <name evidence="1" type="ORF">EPI10_016074</name>
</gene>
<name>A0A5B6VM93_9ROSI</name>
<organism evidence="1 2">
    <name type="scientific">Gossypium australe</name>
    <dbReference type="NCBI Taxonomy" id="47621"/>
    <lineage>
        <taxon>Eukaryota</taxon>
        <taxon>Viridiplantae</taxon>
        <taxon>Streptophyta</taxon>
        <taxon>Embryophyta</taxon>
        <taxon>Tracheophyta</taxon>
        <taxon>Spermatophyta</taxon>
        <taxon>Magnoliopsida</taxon>
        <taxon>eudicotyledons</taxon>
        <taxon>Gunneridae</taxon>
        <taxon>Pentapetalae</taxon>
        <taxon>rosids</taxon>
        <taxon>malvids</taxon>
        <taxon>Malvales</taxon>
        <taxon>Malvaceae</taxon>
        <taxon>Malvoideae</taxon>
        <taxon>Gossypium</taxon>
    </lineage>
</organism>
<dbReference type="PROSITE" id="PS51257">
    <property type="entry name" value="PROKAR_LIPOPROTEIN"/>
    <property type="match status" value="1"/>
</dbReference>
<dbReference type="EMBL" id="SMMG02000006">
    <property type="protein sequence ID" value="KAA3470360.1"/>
    <property type="molecule type" value="Genomic_DNA"/>
</dbReference>
<comment type="caution">
    <text evidence="1">The sequence shown here is derived from an EMBL/GenBank/DDBJ whole genome shotgun (WGS) entry which is preliminary data.</text>
</comment>
<sequence>MAVGKWQYVAKYAQPWHTGVSGSCVIMSVYRLRAHDHGTQACLVAVWKIQYTCLDLARPRHIGVSGARGRHTTCPHRLIDPKRAVADDVESIVLSHVQGKTSSDSRPVTSGQEGEAKQAFFQMMSEWFTQFVRNNPTVSQPSPLVNPPQTSVVPPVMYPNLLNKPPVDKIRKYGAEEFKAWSDDDAEKVEF</sequence>
<proteinExistence type="predicted"/>
<dbReference type="Proteomes" id="UP000325315">
    <property type="component" value="Unassembled WGS sequence"/>
</dbReference>
<keyword evidence="2" id="KW-1185">Reference proteome</keyword>